<dbReference type="PANTHER" id="PTHR46033:SF82">
    <property type="entry name" value="AMINOTRANSFERASE-LIKE PLANT MOBILE DOMAIN-CONTAINING PROTEIN"/>
    <property type="match status" value="1"/>
</dbReference>
<dbReference type="InterPro" id="IPR044824">
    <property type="entry name" value="MAIN-like"/>
</dbReference>
<dbReference type="AlphaFoldDB" id="A0A0E0JEJ5"/>
<dbReference type="STRING" id="4537.A0A0E0JEJ5"/>
<feature type="compositionally biased region" description="Polar residues" evidence="1">
    <location>
        <begin position="155"/>
        <end position="164"/>
    </location>
</feature>
<feature type="compositionally biased region" description="Basic residues" evidence="1">
    <location>
        <begin position="459"/>
        <end position="470"/>
    </location>
</feature>
<keyword evidence="3" id="KW-1185">Reference proteome</keyword>
<dbReference type="PANTHER" id="PTHR46033">
    <property type="entry name" value="PROTEIN MAIN-LIKE 2"/>
    <property type="match status" value="1"/>
</dbReference>
<accession>A0A0E0JEJ5</accession>
<reference evidence="2" key="1">
    <citation type="submission" date="2015-04" db="UniProtKB">
        <authorList>
            <consortium name="EnsemblPlants"/>
        </authorList>
    </citation>
    <scope>IDENTIFICATION</scope>
</reference>
<proteinExistence type="predicted"/>
<feature type="region of interest" description="Disordered" evidence="1">
    <location>
        <begin position="403"/>
        <end position="470"/>
    </location>
</feature>
<feature type="region of interest" description="Disordered" evidence="1">
    <location>
        <begin position="155"/>
        <end position="192"/>
    </location>
</feature>
<evidence type="ECO:0000313" key="2">
    <source>
        <dbReference type="EnsemblPlants" id="OPUNC01G04150.1"/>
    </source>
</evidence>
<evidence type="ECO:0008006" key="4">
    <source>
        <dbReference type="Google" id="ProtNLM"/>
    </source>
</evidence>
<evidence type="ECO:0000313" key="3">
    <source>
        <dbReference type="Proteomes" id="UP000026962"/>
    </source>
</evidence>
<sequence>MDRFVRVYSGGELVKGPNGVEFGNLAEEGLWFKAKPAFDELIDAVYKKVGWEPTTHSIRAQGRLNVGGGAHRHFIMVPIDDELSWSSYVKAVFNGTEWNCLEIFVQAEICSLTEGISSERALMAIEPLYAQRQNGQQQNPEQDMSFVIPSMVNVSPLNGHPQNTRQRKPRKNTKTFSDNGCPDQNGASEAVDTSSYDLIGQYDADHRARALASGQIYMPERVMRQFGLHQVCPPPLRDTSAELHWCRRGRVHNDWAQKHKSFVDMWEAKEQDVVMEDRPYDHSSYMDYLRWYRRSTRIRLCTPKRISNGHKGGASGGSAIADSEDPFRASQLRYTPRAHLIHSVTDKLTVLAKEAVSQKGCSRGECHAFVEQVTRKCVEVIGELGGSSLCDIVDLVPCSSTAATTAAEPEAEQQRDKEEDIHHSMAPDQETESGLGSEKRSRSRTRRTQADRTVQTRSSGKRKRGRSGSR</sequence>
<evidence type="ECO:0000256" key="1">
    <source>
        <dbReference type="SAM" id="MobiDB-lite"/>
    </source>
</evidence>
<dbReference type="eggNOG" id="ENOG502RRPV">
    <property type="taxonomic scope" value="Eukaryota"/>
</dbReference>
<organism evidence="2">
    <name type="scientific">Oryza punctata</name>
    <name type="common">Red rice</name>
    <dbReference type="NCBI Taxonomy" id="4537"/>
    <lineage>
        <taxon>Eukaryota</taxon>
        <taxon>Viridiplantae</taxon>
        <taxon>Streptophyta</taxon>
        <taxon>Embryophyta</taxon>
        <taxon>Tracheophyta</taxon>
        <taxon>Spermatophyta</taxon>
        <taxon>Magnoliopsida</taxon>
        <taxon>Liliopsida</taxon>
        <taxon>Poales</taxon>
        <taxon>Poaceae</taxon>
        <taxon>BOP clade</taxon>
        <taxon>Oryzoideae</taxon>
        <taxon>Oryzeae</taxon>
        <taxon>Oryzinae</taxon>
        <taxon>Oryza</taxon>
    </lineage>
</organism>
<protein>
    <recommendedName>
        <fullName evidence="4">Aminotransferase-like plant mobile domain-containing protein</fullName>
    </recommendedName>
</protein>
<dbReference type="Gramene" id="OPUNC01G04150.1">
    <property type="protein sequence ID" value="OPUNC01G04150.1"/>
    <property type="gene ID" value="OPUNC01G04150"/>
</dbReference>
<feature type="compositionally biased region" description="Basic and acidic residues" evidence="1">
    <location>
        <begin position="412"/>
        <end position="425"/>
    </location>
</feature>
<dbReference type="HOGENOM" id="CLU_045317_0_0_1"/>
<dbReference type="EnsemblPlants" id="OPUNC01G04150.1">
    <property type="protein sequence ID" value="OPUNC01G04150.1"/>
    <property type="gene ID" value="OPUNC01G04150"/>
</dbReference>
<dbReference type="Proteomes" id="UP000026962">
    <property type="component" value="Chromosome 1"/>
</dbReference>
<dbReference type="GO" id="GO:0010073">
    <property type="term" value="P:meristem maintenance"/>
    <property type="evidence" value="ECO:0007669"/>
    <property type="project" value="InterPro"/>
</dbReference>
<reference evidence="2" key="2">
    <citation type="submission" date="2018-05" db="EMBL/GenBank/DDBJ databases">
        <title>OpunRS2 (Oryza punctata Reference Sequence Version 2).</title>
        <authorList>
            <person name="Zhang J."/>
            <person name="Kudrna D."/>
            <person name="Lee S."/>
            <person name="Talag J."/>
            <person name="Welchert J."/>
            <person name="Wing R.A."/>
        </authorList>
    </citation>
    <scope>NUCLEOTIDE SEQUENCE [LARGE SCALE GENOMIC DNA]</scope>
</reference>
<name>A0A0E0JEJ5_ORYPU</name>